<reference evidence="2" key="1">
    <citation type="submission" date="2022-12" db="EMBL/GenBank/DDBJ databases">
        <authorList>
            <person name="Deng Y."/>
            <person name="Zhang Y.-Q."/>
        </authorList>
    </citation>
    <scope>NUCLEOTIDE SEQUENCE</scope>
    <source>
        <strain evidence="2">CPCC 205372</strain>
    </source>
</reference>
<dbReference type="EMBL" id="JAPZPY010000003">
    <property type="protein sequence ID" value="MCZ8378999.1"/>
    <property type="molecule type" value="Genomic_DNA"/>
</dbReference>
<accession>A0ABT4PR94</accession>
<keyword evidence="3" id="KW-1185">Reference proteome</keyword>
<gene>
    <name evidence="2" type="ORF">O6P37_09015</name>
</gene>
<sequence>MTTMSATTVAADSSIRRRGSRRSRAAAAMSAVTLLSPEAVHAMRYAAGFIGSALRSTQIDADTDTEKVG</sequence>
<name>A0ABT4PR94_9MYCO</name>
<dbReference type="Proteomes" id="UP001142153">
    <property type="component" value="Unassembled WGS sequence"/>
</dbReference>
<feature type="region of interest" description="Disordered" evidence="1">
    <location>
        <begin position="1"/>
        <end position="22"/>
    </location>
</feature>
<organism evidence="2 3">
    <name type="scientific">Mycobacterium hippophais</name>
    <dbReference type="NCBI Taxonomy" id="3016340"/>
    <lineage>
        <taxon>Bacteria</taxon>
        <taxon>Bacillati</taxon>
        <taxon>Actinomycetota</taxon>
        <taxon>Actinomycetes</taxon>
        <taxon>Mycobacteriales</taxon>
        <taxon>Mycobacteriaceae</taxon>
        <taxon>Mycobacterium</taxon>
    </lineage>
</organism>
<protein>
    <submittedName>
        <fullName evidence="2">Uncharacterized protein</fullName>
    </submittedName>
</protein>
<evidence type="ECO:0000313" key="3">
    <source>
        <dbReference type="Proteomes" id="UP001142153"/>
    </source>
</evidence>
<evidence type="ECO:0000256" key="1">
    <source>
        <dbReference type="SAM" id="MobiDB-lite"/>
    </source>
</evidence>
<evidence type="ECO:0000313" key="2">
    <source>
        <dbReference type="EMBL" id="MCZ8378999.1"/>
    </source>
</evidence>
<proteinExistence type="predicted"/>
<dbReference type="RefSeq" id="WP_269893745.1">
    <property type="nucleotide sequence ID" value="NZ_JAPZPY010000003.1"/>
</dbReference>
<comment type="caution">
    <text evidence="2">The sequence shown here is derived from an EMBL/GenBank/DDBJ whole genome shotgun (WGS) entry which is preliminary data.</text>
</comment>